<evidence type="ECO:0000313" key="2">
    <source>
        <dbReference type="EMBL" id="BAC83349.1"/>
    </source>
</evidence>
<dbReference type="Proteomes" id="UP000000763">
    <property type="component" value="Chromosome 7"/>
</dbReference>
<accession>Q6ZF58</accession>
<dbReference type="EMBL" id="AP004263">
    <property type="protein sequence ID" value="BAC83349.1"/>
    <property type="molecule type" value="Genomic_DNA"/>
</dbReference>
<dbReference type="AlphaFoldDB" id="Q6ZF58"/>
<organism evidence="2 3">
    <name type="scientific">Oryza sativa subsp. japonica</name>
    <name type="common">Rice</name>
    <dbReference type="NCBI Taxonomy" id="39947"/>
    <lineage>
        <taxon>Eukaryota</taxon>
        <taxon>Viridiplantae</taxon>
        <taxon>Streptophyta</taxon>
        <taxon>Embryophyta</taxon>
        <taxon>Tracheophyta</taxon>
        <taxon>Spermatophyta</taxon>
        <taxon>Magnoliopsida</taxon>
        <taxon>Liliopsida</taxon>
        <taxon>Poales</taxon>
        <taxon>Poaceae</taxon>
        <taxon>BOP clade</taxon>
        <taxon>Oryzoideae</taxon>
        <taxon>Oryzeae</taxon>
        <taxon>Oryzinae</taxon>
        <taxon>Oryza</taxon>
        <taxon>Oryza sativa</taxon>
    </lineage>
</organism>
<sequence length="88" mass="9395">MDCRSVLALYRSQGDVFEGHRTQQPSTLKFLNCCRVASPLIQAGRGARRATSIPASGVSEPSPHSHLHGGGVKVSGQRISTLPLDIID</sequence>
<reference evidence="3" key="1">
    <citation type="journal article" date="2005" name="Nature">
        <title>The map-based sequence of the rice genome.</title>
        <authorList>
            <consortium name="International rice genome sequencing project (IRGSP)"/>
            <person name="Matsumoto T."/>
            <person name="Wu J."/>
            <person name="Kanamori H."/>
            <person name="Katayose Y."/>
            <person name="Fujisawa M."/>
            <person name="Namiki N."/>
            <person name="Mizuno H."/>
            <person name="Yamamoto K."/>
            <person name="Antonio B.A."/>
            <person name="Baba T."/>
            <person name="Sakata K."/>
            <person name="Nagamura Y."/>
            <person name="Aoki H."/>
            <person name="Arikawa K."/>
            <person name="Arita K."/>
            <person name="Bito T."/>
            <person name="Chiden Y."/>
            <person name="Fujitsuka N."/>
            <person name="Fukunaka R."/>
            <person name="Hamada M."/>
            <person name="Harada C."/>
            <person name="Hayashi A."/>
            <person name="Hijishita S."/>
            <person name="Honda M."/>
            <person name="Hosokawa S."/>
            <person name="Ichikawa Y."/>
            <person name="Idonuma A."/>
            <person name="Iijima M."/>
            <person name="Ikeda M."/>
            <person name="Ikeno M."/>
            <person name="Ito K."/>
            <person name="Ito S."/>
            <person name="Ito T."/>
            <person name="Ito Y."/>
            <person name="Ito Y."/>
            <person name="Iwabuchi A."/>
            <person name="Kamiya K."/>
            <person name="Karasawa W."/>
            <person name="Kurita K."/>
            <person name="Katagiri S."/>
            <person name="Kikuta A."/>
            <person name="Kobayashi H."/>
            <person name="Kobayashi N."/>
            <person name="Machita K."/>
            <person name="Maehara T."/>
            <person name="Masukawa M."/>
            <person name="Mizubayashi T."/>
            <person name="Mukai Y."/>
            <person name="Nagasaki H."/>
            <person name="Nagata Y."/>
            <person name="Naito S."/>
            <person name="Nakashima M."/>
            <person name="Nakama Y."/>
            <person name="Nakamichi Y."/>
            <person name="Nakamura M."/>
            <person name="Meguro A."/>
            <person name="Negishi M."/>
            <person name="Ohta I."/>
            <person name="Ohta T."/>
            <person name="Okamoto M."/>
            <person name="Ono N."/>
            <person name="Saji S."/>
            <person name="Sakaguchi M."/>
            <person name="Sakai K."/>
            <person name="Shibata M."/>
            <person name="Shimokawa T."/>
            <person name="Song J."/>
            <person name="Takazaki Y."/>
            <person name="Terasawa K."/>
            <person name="Tsugane M."/>
            <person name="Tsuji K."/>
            <person name="Ueda S."/>
            <person name="Waki K."/>
            <person name="Yamagata H."/>
            <person name="Yamamoto M."/>
            <person name="Yamamoto S."/>
            <person name="Yamane H."/>
            <person name="Yoshiki S."/>
            <person name="Yoshihara R."/>
            <person name="Yukawa K."/>
            <person name="Zhong H."/>
            <person name="Yano M."/>
            <person name="Yuan Q."/>
            <person name="Ouyang S."/>
            <person name="Liu J."/>
            <person name="Jones K.M."/>
            <person name="Gansberger K."/>
            <person name="Moffat K."/>
            <person name="Hill J."/>
            <person name="Bera J."/>
            <person name="Fadrosh D."/>
            <person name="Jin S."/>
            <person name="Johri S."/>
            <person name="Kim M."/>
            <person name="Overton L."/>
            <person name="Reardon M."/>
            <person name="Tsitrin T."/>
            <person name="Vuong H."/>
            <person name="Weaver B."/>
            <person name="Ciecko A."/>
            <person name="Tallon L."/>
            <person name="Jackson J."/>
            <person name="Pai G."/>
            <person name="Aken S.V."/>
            <person name="Utterback T."/>
            <person name="Reidmuller S."/>
            <person name="Feldblyum T."/>
            <person name="Hsiao J."/>
            <person name="Zismann V."/>
            <person name="Iobst S."/>
            <person name="de Vazeille A.R."/>
            <person name="Buell C.R."/>
            <person name="Ying K."/>
            <person name="Li Y."/>
            <person name="Lu T."/>
            <person name="Huang Y."/>
            <person name="Zhao Q."/>
            <person name="Feng Q."/>
            <person name="Zhang L."/>
            <person name="Zhu J."/>
            <person name="Weng Q."/>
            <person name="Mu J."/>
            <person name="Lu Y."/>
            <person name="Fan D."/>
            <person name="Liu Y."/>
            <person name="Guan J."/>
            <person name="Zhang Y."/>
            <person name="Yu S."/>
            <person name="Liu X."/>
            <person name="Zhang Y."/>
            <person name="Hong G."/>
            <person name="Han B."/>
            <person name="Choisne N."/>
            <person name="Demange N."/>
            <person name="Orjeda G."/>
            <person name="Samain S."/>
            <person name="Cattolico L."/>
            <person name="Pelletier E."/>
            <person name="Couloux A."/>
            <person name="Segurens B."/>
            <person name="Wincker P."/>
            <person name="D'Hont A."/>
            <person name="Scarpelli C."/>
            <person name="Weissenbach J."/>
            <person name="Salanoubat M."/>
            <person name="Quetier F."/>
            <person name="Yu Y."/>
            <person name="Kim H.R."/>
            <person name="Rambo T."/>
            <person name="Currie J."/>
            <person name="Collura K."/>
            <person name="Luo M."/>
            <person name="Yang T."/>
            <person name="Ammiraju J.S.S."/>
            <person name="Engler F."/>
            <person name="Soderlund C."/>
            <person name="Wing R.A."/>
            <person name="Palmer L.E."/>
            <person name="de la Bastide M."/>
            <person name="Spiegel L."/>
            <person name="Nascimento L."/>
            <person name="Zutavern T."/>
            <person name="O'Shaughnessy A."/>
            <person name="Dike S."/>
            <person name="Dedhia N."/>
            <person name="Preston R."/>
            <person name="Balija V."/>
            <person name="McCombie W.R."/>
            <person name="Chow T."/>
            <person name="Chen H."/>
            <person name="Chung M."/>
            <person name="Chen C."/>
            <person name="Shaw J."/>
            <person name="Wu H."/>
            <person name="Hsiao K."/>
            <person name="Chao Y."/>
            <person name="Chu M."/>
            <person name="Cheng C."/>
            <person name="Hour A."/>
            <person name="Lee P."/>
            <person name="Lin S."/>
            <person name="Lin Y."/>
            <person name="Liou J."/>
            <person name="Liu S."/>
            <person name="Hsing Y."/>
            <person name="Raghuvanshi S."/>
            <person name="Mohanty A."/>
            <person name="Bharti A.K."/>
            <person name="Gaur A."/>
            <person name="Gupta V."/>
            <person name="Kumar D."/>
            <person name="Ravi V."/>
            <person name="Vij S."/>
            <person name="Kapur A."/>
            <person name="Khurana P."/>
            <person name="Khurana P."/>
            <person name="Khurana J.P."/>
            <person name="Tyagi A.K."/>
            <person name="Gaikwad K."/>
            <person name="Singh A."/>
            <person name="Dalal V."/>
            <person name="Srivastava S."/>
            <person name="Dixit A."/>
            <person name="Pal A.K."/>
            <person name="Ghazi I.A."/>
            <person name="Yadav M."/>
            <person name="Pandit A."/>
            <person name="Bhargava A."/>
            <person name="Sureshbabu K."/>
            <person name="Batra K."/>
            <person name="Sharma T.R."/>
            <person name="Mohapatra T."/>
            <person name="Singh N.K."/>
            <person name="Messing J."/>
            <person name="Nelson A.B."/>
            <person name="Fuks G."/>
            <person name="Kavchok S."/>
            <person name="Keizer G."/>
            <person name="Linton E."/>
            <person name="Llaca V."/>
            <person name="Song R."/>
            <person name="Tanyolac B."/>
            <person name="Young S."/>
            <person name="Ho-Il K."/>
            <person name="Hahn J.H."/>
            <person name="Sangsakoo G."/>
            <person name="Vanavichit A."/>
            <person name="de Mattos Luiz.A.T."/>
            <person name="Zimmer P.D."/>
            <person name="Malone G."/>
            <person name="Dellagostin O."/>
            <person name="de Oliveira A.C."/>
            <person name="Bevan M."/>
            <person name="Bancroft I."/>
            <person name="Minx P."/>
            <person name="Cordum H."/>
            <person name="Wilson R."/>
            <person name="Cheng Z."/>
            <person name="Jin W."/>
            <person name="Jiang J."/>
            <person name="Leong S.A."/>
            <person name="Iwama H."/>
            <person name="Gojobori T."/>
            <person name="Itoh T."/>
            <person name="Niimura Y."/>
            <person name="Fujii Y."/>
            <person name="Habara T."/>
            <person name="Sakai H."/>
            <person name="Sato Y."/>
            <person name="Wilson G."/>
            <person name="Kumar K."/>
            <person name="McCouch S."/>
            <person name="Juretic N."/>
            <person name="Hoen D."/>
            <person name="Wright S."/>
            <person name="Bruskiewich R."/>
            <person name="Bureau T."/>
            <person name="Miyao A."/>
            <person name="Hirochika H."/>
            <person name="Nishikawa T."/>
            <person name="Kadowaki K."/>
            <person name="Sugiura M."/>
            <person name="Burr B."/>
            <person name="Sasaki T."/>
        </authorList>
    </citation>
    <scope>NUCLEOTIDE SEQUENCE [LARGE SCALE GENOMIC DNA]</scope>
    <source>
        <strain evidence="3">cv. Nipponbare</strain>
    </source>
</reference>
<proteinExistence type="predicted"/>
<gene>
    <name evidence="2" type="primary">P0022E03.35</name>
</gene>
<evidence type="ECO:0000256" key="1">
    <source>
        <dbReference type="SAM" id="MobiDB-lite"/>
    </source>
</evidence>
<reference evidence="3" key="2">
    <citation type="journal article" date="2008" name="Nucleic Acids Res.">
        <title>The rice annotation project database (RAP-DB): 2008 update.</title>
        <authorList>
            <consortium name="The rice annotation project (RAP)"/>
        </authorList>
    </citation>
    <scope>GENOME REANNOTATION</scope>
    <source>
        <strain evidence="3">cv. Nipponbare</strain>
    </source>
</reference>
<name>Q6ZF58_ORYSJ</name>
<feature type="region of interest" description="Disordered" evidence="1">
    <location>
        <begin position="45"/>
        <end position="73"/>
    </location>
</feature>
<protein>
    <submittedName>
        <fullName evidence="2">Uncharacterized protein</fullName>
    </submittedName>
</protein>
<evidence type="ECO:0000313" key="3">
    <source>
        <dbReference type="Proteomes" id="UP000000763"/>
    </source>
</evidence>